<evidence type="ECO:0000259" key="3">
    <source>
        <dbReference type="Pfam" id="PF08719"/>
    </source>
</evidence>
<dbReference type="Proteomes" id="UP000317893">
    <property type="component" value="Unassembled WGS sequence"/>
</dbReference>
<dbReference type="Gene3D" id="1.10.357.40">
    <property type="entry name" value="YbiA-like"/>
    <property type="match status" value="1"/>
</dbReference>
<sequence length="181" mass="20089">MTTSYDDLVAAFEAGERPELVLFYGHRPEPDGSVGLGCLSQWWPAPFEVDGRRFATAEHWMMWCKARLFGDADAASRVLLEDDPAVAKKVGRSVRDFEKDAWTAESSRVVVEGNLAKFAAHPPLRDVLVGTGDAVLVEAAPRDVIWGIGLGAANPKAQDPRTWRGRNRLGFALMRVRERLR</sequence>
<evidence type="ECO:0000313" key="4">
    <source>
        <dbReference type="EMBL" id="TQJ07628.1"/>
    </source>
</evidence>
<comment type="caution">
    <text evidence="4">The sequence shown here is derived from an EMBL/GenBank/DDBJ whole genome shotgun (WGS) entry which is preliminary data.</text>
</comment>
<dbReference type="InterPro" id="IPR012816">
    <property type="entry name" value="NADAR"/>
</dbReference>
<dbReference type="OrthoDB" id="67297at2"/>
<dbReference type="CDD" id="cd15457">
    <property type="entry name" value="NADAR"/>
    <property type="match status" value="1"/>
</dbReference>
<name>A0A542DX21_9MICO</name>
<organism evidence="4 5">
    <name type="scientific">Lapillicoccus jejuensis</name>
    <dbReference type="NCBI Taxonomy" id="402171"/>
    <lineage>
        <taxon>Bacteria</taxon>
        <taxon>Bacillati</taxon>
        <taxon>Actinomycetota</taxon>
        <taxon>Actinomycetes</taxon>
        <taxon>Micrococcales</taxon>
        <taxon>Intrasporangiaceae</taxon>
        <taxon>Lapillicoccus</taxon>
    </lineage>
</organism>
<reference evidence="4 5" key="1">
    <citation type="submission" date="2019-06" db="EMBL/GenBank/DDBJ databases">
        <title>Sequencing the genomes of 1000 actinobacteria strains.</title>
        <authorList>
            <person name="Klenk H.-P."/>
        </authorList>
    </citation>
    <scope>NUCLEOTIDE SEQUENCE [LARGE SCALE GENOMIC DNA]</scope>
    <source>
        <strain evidence="4 5">DSM 18607</strain>
    </source>
</reference>
<proteinExistence type="predicted"/>
<feature type="domain" description="NADAR" evidence="3">
    <location>
        <begin position="36"/>
        <end position="181"/>
    </location>
</feature>
<dbReference type="EMBL" id="VFMN01000001">
    <property type="protein sequence ID" value="TQJ07628.1"/>
    <property type="molecule type" value="Genomic_DNA"/>
</dbReference>
<evidence type="ECO:0000256" key="2">
    <source>
        <dbReference type="ARBA" id="ARBA00000751"/>
    </source>
</evidence>
<evidence type="ECO:0000256" key="1">
    <source>
        <dbReference type="ARBA" id="ARBA00000022"/>
    </source>
</evidence>
<evidence type="ECO:0000313" key="5">
    <source>
        <dbReference type="Proteomes" id="UP000317893"/>
    </source>
</evidence>
<gene>
    <name evidence="4" type="ORF">FB458_0696</name>
</gene>
<dbReference type="InterPro" id="IPR037238">
    <property type="entry name" value="YbiA-like_sf"/>
</dbReference>
<accession>A0A542DX21</accession>
<dbReference type="NCBIfam" id="TIGR02464">
    <property type="entry name" value="ribofla_fusion"/>
    <property type="match status" value="1"/>
</dbReference>
<dbReference type="SUPFAM" id="SSF143990">
    <property type="entry name" value="YbiA-like"/>
    <property type="match status" value="1"/>
</dbReference>
<dbReference type="RefSeq" id="WP_141846789.1">
    <property type="nucleotide sequence ID" value="NZ_BAAAPR010000008.1"/>
</dbReference>
<comment type="catalytic activity">
    <reaction evidence="1">
        <text>5-amino-6-(5-phospho-D-ribosylamino)uracil + H2O = 5,6-diaminouracil + D-ribose 5-phosphate</text>
        <dbReference type="Rhea" id="RHEA:55020"/>
        <dbReference type="ChEBI" id="CHEBI:15377"/>
        <dbReference type="ChEBI" id="CHEBI:46252"/>
        <dbReference type="ChEBI" id="CHEBI:58453"/>
        <dbReference type="ChEBI" id="CHEBI:78346"/>
    </reaction>
</comment>
<protein>
    <recommendedName>
        <fullName evidence="3">NADAR domain-containing protein</fullName>
    </recommendedName>
</protein>
<comment type="catalytic activity">
    <reaction evidence="2">
        <text>2,5-diamino-6-hydroxy-4-(5-phosphoribosylamino)-pyrimidine + H2O = 2,5,6-triamino-4-hydroxypyrimidine + D-ribose 5-phosphate</text>
        <dbReference type="Rhea" id="RHEA:23436"/>
        <dbReference type="ChEBI" id="CHEBI:15377"/>
        <dbReference type="ChEBI" id="CHEBI:58614"/>
        <dbReference type="ChEBI" id="CHEBI:78346"/>
        <dbReference type="ChEBI" id="CHEBI:137796"/>
    </reaction>
</comment>
<dbReference type="AlphaFoldDB" id="A0A542DX21"/>
<dbReference type="Pfam" id="PF08719">
    <property type="entry name" value="NADAR"/>
    <property type="match status" value="1"/>
</dbReference>
<keyword evidence="5" id="KW-1185">Reference proteome</keyword>